<evidence type="ECO:0000313" key="1">
    <source>
        <dbReference type="EMBL" id="QDK01937.1"/>
    </source>
</evidence>
<sequence>MTEADYEGEFHKWRCPDCDAIVETEFDPRGEQAECDTCPWKGKVSQ</sequence>
<keyword evidence="2" id="KW-1185">Reference proteome</keyword>
<reference evidence="1 2" key="1">
    <citation type="submission" date="2019-06" db="EMBL/GenBank/DDBJ databases">
        <authorList>
            <person name="Alexander J."/>
            <person name="Ertsgaard D.J."/>
            <person name="Fields K.L."/>
            <person name="Fields S.B."/>
            <person name="Humphreys H."/>
            <person name="Kinneman J.E."/>
            <person name="Nelson N.D."/>
            <person name="Olakunle E.K."/>
            <person name="Reimer A.C."/>
            <person name="Robertson C."/>
            <person name="Ross G.V."/>
            <person name="Bonilla J.A."/>
            <person name="Klyczek K."/>
            <person name="Garlena R.A."/>
            <person name="Russell D.A."/>
            <person name="Pope W.H."/>
            <person name="Jacobs-Sera D."/>
            <person name="Hatfull G.F."/>
        </authorList>
    </citation>
    <scope>NUCLEOTIDE SEQUENCE [LARGE SCALE GENOMIC DNA]</scope>
</reference>
<name>A0A514TZ29_9CAUD</name>
<proteinExistence type="predicted"/>
<dbReference type="EMBL" id="MN096362">
    <property type="protein sequence ID" value="QDK01937.1"/>
    <property type="molecule type" value="Genomic_DNA"/>
</dbReference>
<organism evidence="1 2">
    <name type="scientific">Arthrobacter phage Vibaki</name>
    <dbReference type="NCBI Taxonomy" id="2593333"/>
    <lineage>
        <taxon>Viruses</taxon>
        <taxon>Duplodnaviria</taxon>
        <taxon>Heunggongvirae</taxon>
        <taxon>Uroviricota</taxon>
        <taxon>Caudoviricetes</taxon>
        <taxon>Berryhillviridae</taxon>
        <taxon>Vibakivirus</taxon>
        <taxon>Vibakivirus vibaki</taxon>
    </lineage>
</organism>
<dbReference type="KEGG" id="vg:55813372"/>
<dbReference type="GeneID" id="55813372"/>
<evidence type="ECO:0000313" key="2">
    <source>
        <dbReference type="Proteomes" id="UP000318687"/>
    </source>
</evidence>
<protein>
    <submittedName>
        <fullName evidence="1">Uncharacterized protein</fullName>
    </submittedName>
</protein>
<dbReference type="RefSeq" id="YP_009884034.1">
    <property type="nucleotide sequence ID" value="NC_049465.1"/>
</dbReference>
<gene>
    <name evidence="1" type="primary">57</name>
    <name evidence="1" type="ORF">SEA_VIBAKI_57</name>
</gene>
<accession>A0A514TZ29</accession>
<dbReference type="Proteomes" id="UP000318687">
    <property type="component" value="Segment"/>
</dbReference>